<evidence type="ECO:0000256" key="1">
    <source>
        <dbReference type="ARBA" id="ARBA00023242"/>
    </source>
</evidence>
<dbReference type="PANTHER" id="PTHR37534">
    <property type="entry name" value="TRANSCRIPTIONAL ACTIVATOR PROTEIN UGA3"/>
    <property type="match status" value="1"/>
</dbReference>
<accession>A0A9P8WLW8</accession>
<dbReference type="GO" id="GO:0008270">
    <property type="term" value="F:zinc ion binding"/>
    <property type="evidence" value="ECO:0007669"/>
    <property type="project" value="InterPro"/>
</dbReference>
<dbReference type="InterPro" id="IPR001138">
    <property type="entry name" value="Zn2Cys6_DnaBD"/>
</dbReference>
<reference evidence="3 4" key="1">
    <citation type="journal article" date="2021" name="Nat. Commun.">
        <title>Genetic determinants of endophytism in the Arabidopsis root mycobiome.</title>
        <authorList>
            <person name="Mesny F."/>
            <person name="Miyauchi S."/>
            <person name="Thiergart T."/>
            <person name="Pickel B."/>
            <person name="Atanasova L."/>
            <person name="Karlsson M."/>
            <person name="Huettel B."/>
            <person name="Barry K.W."/>
            <person name="Haridas S."/>
            <person name="Chen C."/>
            <person name="Bauer D."/>
            <person name="Andreopoulos W."/>
            <person name="Pangilinan J."/>
            <person name="LaButti K."/>
            <person name="Riley R."/>
            <person name="Lipzen A."/>
            <person name="Clum A."/>
            <person name="Drula E."/>
            <person name="Henrissat B."/>
            <person name="Kohler A."/>
            <person name="Grigoriev I.V."/>
            <person name="Martin F.M."/>
            <person name="Hacquard S."/>
        </authorList>
    </citation>
    <scope>NUCLEOTIDE SEQUENCE [LARGE SCALE GENOMIC DNA]</scope>
    <source>
        <strain evidence="3 4">MPI-CAGE-CH-0241</strain>
    </source>
</reference>
<dbReference type="EMBL" id="JAGPYM010000001">
    <property type="protein sequence ID" value="KAH6900801.1"/>
    <property type="molecule type" value="Genomic_DNA"/>
</dbReference>
<sequence length="457" mass="51082">MRVSANSRSPDSGIIPAPPLFPFYSYFVDIPTRFSHWAQWPFPRAKLTVYDMDSEAPVQPATARQRSRLGCYTCKFRKVKCEAASRQSETTNGAPSGCSNRKRLGFQCRWSAGEQFAPPPKRRRTIGRCCRRMRRPTIQVRPTSNNLMWRPRLPLRASPPKPSRRRAGIHPSADGRSIGAAPISESTEAVQSLEWPPIRIPAMTRDQLTTGNHDDGSLESSSDMYPSVNDDNRQLIQHYLEVMKGYSKVDERSKDANNLFISAFSQSLLFPPLFYAILAFSASHMSIQDESYVAQATNFDRLATESFETFKRDHQAEVEGLLSALFVRIKKVHVMGGSADSFLALISAASDIVATEHGAATLQPPTALARRIILRLAILDSWAACYRLDGGALISRLKKIPSLAFIFDSKIDGAESLGAVVNLLRANMLRMHVARWKANSLARLRFGQIKSSLSMRY</sequence>
<dbReference type="Proteomes" id="UP000777438">
    <property type="component" value="Unassembled WGS sequence"/>
</dbReference>
<feature type="region of interest" description="Disordered" evidence="2">
    <location>
        <begin position="150"/>
        <end position="179"/>
    </location>
</feature>
<evidence type="ECO:0000256" key="2">
    <source>
        <dbReference type="SAM" id="MobiDB-lite"/>
    </source>
</evidence>
<proteinExistence type="predicted"/>
<keyword evidence="4" id="KW-1185">Reference proteome</keyword>
<evidence type="ECO:0000313" key="4">
    <source>
        <dbReference type="Proteomes" id="UP000777438"/>
    </source>
</evidence>
<comment type="caution">
    <text evidence="3">The sequence shown here is derived from an EMBL/GenBank/DDBJ whole genome shotgun (WGS) entry which is preliminary data.</text>
</comment>
<dbReference type="OrthoDB" id="648861at2759"/>
<dbReference type="InterPro" id="IPR036864">
    <property type="entry name" value="Zn2-C6_fun-type_DNA-bd_sf"/>
</dbReference>
<gene>
    <name evidence="3" type="ORF">B0T10DRAFT_571530</name>
</gene>
<dbReference type="CDD" id="cd00067">
    <property type="entry name" value="GAL4"/>
    <property type="match status" value="1"/>
</dbReference>
<dbReference type="GO" id="GO:0000981">
    <property type="term" value="F:DNA-binding transcription factor activity, RNA polymerase II-specific"/>
    <property type="evidence" value="ECO:0007669"/>
    <property type="project" value="InterPro"/>
</dbReference>
<feature type="region of interest" description="Disordered" evidence="2">
    <location>
        <begin position="206"/>
        <end position="226"/>
    </location>
</feature>
<protein>
    <recommendedName>
        <fullName evidence="5">Zn(2)-C6 fungal-type domain-containing protein</fullName>
    </recommendedName>
</protein>
<dbReference type="PANTHER" id="PTHR37534:SF46">
    <property type="entry name" value="ZN(II)2CYS6 TRANSCRIPTION FACTOR (EUROFUNG)"/>
    <property type="match status" value="1"/>
</dbReference>
<evidence type="ECO:0008006" key="5">
    <source>
        <dbReference type="Google" id="ProtNLM"/>
    </source>
</evidence>
<evidence type="ECO:0000313" key="3">
    <source>
        <dbReference type="EMBL" id="KAH6900801.1"/>
    </source>
</evidence>
<dbReference type="SUPFAM" id="SSF57701">
    <property type="entry name" value="Zn2/Cys6 DNA-binding domain"/>
    <property type="match status" value="1"/>
</dbReference>
<name>A0A9P8WLW8_9HYPO</name>
<organism evidence="3 4">
    <name type="scientific">Thelonectria olida</name>
    <dbReference type="NCBI Taxonomy" id="1576542"/>
    <lineage>
        <taxon>Eukaryota</taxon>
        <taxon>Fungi</taxon>
        <taxon>Dikarya</taxon>
        <taxon>Ascomycota</taxon>
        <taxon>Pezizomycotina</taxon>
        <taxon>Sordariomycetes</taxon>
        <taxon>Hypocreomycetidae</taxon>
        <taxon>Hypocreales</taxon>
        <taxon>Nectriaceae</taxon>
        <taxon>Thelonectria</taxon>
    </lineage>
</organism>
<keyword evidence="1" id="KW-0539">Nucleus</keyword>
<dbReference type="AlphaFoldDB" id="A0A9P8WLW8"/>